<dbReference type="InterPro" id="IPR004046">
    <property type="entry name" value="GST_C"/>
</dbReference>
<dbReference type="PANTHER" id="PTHR44051">
    <property type="entry name" value="GLUTATHIONE S-TRANSFERASE-RELATED"/>
    <property type="match status" value="1"/>
</dbReference>
<name>A0A9P9ENV9_9HYPO</name>
<evidence type="ECO:0000313" key="5">
    <source>
        <dbReference type="EMBL" id="KAH7140451.1"/>
    </source>
</evidence>
<comment type="similarity">
    <text evidence="1 2">Belongs to the GST superfamily.</text>
</comment>
<dbReference type="OrthoDB" id="422574at2759"/>
<reference evidence="5" key="1">
    <citation type="journal article" date="2021" name="Nat. Commun.">
        <title>Genetic determinants of endophytism in the Arabidopsis root mycobiome.</title>
        <authorList>
            <person name="Mesny F."/>
            <person name="Miyauchi S."/>
            <person name="Thiergart T."/>
            <person name="Pickel B."/>
            <person name="Atanasova L."/>
            <person name="Karlsson M."/>
            <person name="Huettel B."/>
            <person name="Barry K.W."/>
            <person name="Haridas S."/>
            <person name="Chen C."/>
            <person name="Bauer D."/>
            <person name="Andreopoulos W."/>
            <person name="Pangilinan J."/>
            <person name="LaButti K."/>
            <person name="Riley R."/>
            <person name="Lipzen A."/>
            <person name="Clum A."/>
            <person name="Drula E."/>
            <person name="Henrissat B."/>
            <person name="Kohler A."/>
            <person name="Grigoriev I.V."/>
            <person name="Martin F.M."/>
            <person name="Hacquard S."/>
        </authorList>
    </citation>
    <scope>NUCLEOTIDE SEQUENCE</scope>
    <source>
        <strain evidence="5">MPI-CAGE-AT-0021</strain>
    </source>
</reference>
<dbReference type="InterPro" id="IPR036282">
    <property type="entry name" value="Glutathione-S-Trfase_C_sf"/>
</dbReference>
<dbReference type="FunFam" id="3.40.30.10:FF:000172">
    <property type="entry name" value="Glutathione S-transferase GstA"/>
    <property type="match status" value="1"/>
</dbReference>
<dbReference type="Gene3D" id="1.20.1050.10">
    <property type="match status" value="1"/>
</dbReference>
<dbReference type="AlphaFoldDB" id="A0A9P9ENV9"/>
<dbReference type="InterPro" id="IPR004045">
    <property type="entry name" value="Glutathione_S-Trfase_N"/>
</dbReference>
<evidence type="ECO:0000259" key="3">
    <source>
        <dbReference type="PROSITE" id="PS50404"/>
    </source>
</evidence>
<dbReference type="SFLD" id="SFLDG01151">
    <property type="entry name" value="Main.2:_Nu-like"/>
    <property type="match status" value="1"/>
</dbReference>
<feature type="domain" description="GST C-terminal" evidence="4">
    <location>
        <begin position="113"/>
        <end position="237"/>
    </location>
</feature>
<organism evidence="5 6">
    <name type="scientific">Dactylonectria estremocensis</name>
    <dbReference type="NCBI Taxonomy" id="1079267"/>
    <lineage>
        <taxon>Eukaryota</taxon>
        <taxon>Fungi</taxon>
        <taxon>Dikarya</taxon>
        <taxon>Ascomycota</taxon>
        <taxon>Pezizomycotina</taxon>
        <taxon>Sordariomycetes</taxon>
        <taxon>Hypocreomycetidae</taxon>
        <taxon>Hypocreales</taxon>
        <taxon>Nectriaceae</taxon>
        <taxon>Dactylonectria</taxon>
    </lineage>
</organism>
<dbReference type="Proteomes" id="UP000717696">
    <property type="component" value="Unassembled WGS sequence"/>
</dbReference>
<dbReference type="PROSITE" id="PS50405">
    <property type="entry name" value="GST_CTER"/>
    <property type="match status" value="1"/>
</dbReference>
<proteinExistence type="inferred from homology"/>
<dbReference type="Pfam" id="PF02798">
    <property type="entry name" value="GST_N"/>
    <property type="match status" value="1"/>
</dbReference>
<feature type="domain" description="GST N-terminal" evidence="3">
    <location>
        <begin position="20"/>
        <end position="106"/>
    </location>
</feature>
<dbReference type="Pfam" id="PF00043">
    <property type="entry name" value="GST_C"/>
    <property type="match status" value="1"/>
</dbReference>
<dbReference type="SFLD" id="SFLDS00019">
    <property type="entry name" value="Glutathione_Transferase_(cytos"/>
    <property type="match status" value="1"/>
</dbReference>
<comment type="caution">
    <text evidence="5">The sequence shown here is derived from an EMBL/GenBank/DDBJ whole genome shotgun (WGS) entry which is preliminary data.</text>
</comment>
<dbReference type="PROSITE" id="PS50404">
    <property type="entry name" value="GST_NTER"/>
    <property type="match status" value="1"/>
</dbReference>
<dbReference type="CDD" id="cd03048">
    <property type="entry name" value="GST_N_Ure2p_like"/>
    <property type="match status" value="1"/>
</dbReference>
<dbReference type="SUPFAM" id="SSF47616">
    <property type="entry name" value="GST C-terminal domain-like"/>
    <property type="match status" value="1"/>
</dbReference>
<dbReference type="InterPro" id="IPR036249">
    <property type="entry name" value="Thioredoxin-like_sf"/>
</dbReference>
<dbReference type="InterPro" id="IPR040079">
    <property type="entry name" value="Glutathione_S-Trfase"/>
</dbReference>
<evidence type="ECO:0000259" key="4">
    <source>
        <dbReference type="PROSITE" id="PS50405"/>
    </source>
</evidence>
<gene>
    <name evidence="5" type="ORF">B0J13DRAFT_557771</name>
</gene>
<keyword evidence="6" id="KW-1185">Reference proteome</keyword>
<dbReference type="PANTHER" id="PTHR44051:SF8">
    <property type="entry name" value="GLUTATHIONE S-TRANSFERASE GSTA"/>
    <property type="match status" value="1"/>
</dbReference>
<evidence type="ECO:0000313" key="6">
    <source>
        <dbReference type="Proteomes" id="UP000717696"/>
    </source>
</evidence>
<accession>A0A9P9ENV9</accession>
<protein>
    <submittedName>
        <fullName evidence="5">Glutathione S-transferase</fullName>
    </submittedName>
</protein>
<dbReference type="SFLD" id="SFLDG00358">
    <property type="entry name" value="Main_(cytGST)"/>
    <property type="match status" value="1"/>
</dbReference>
<dbReference type="SUPFAM" id="SSF52833">
    <property type="entry name" value="Thioredoxin-like"/>
    <property type="match status" value="1"/>
</dbReference>
<evidence type="ECO:0000256" key="1">
    <source>
        <dbReference type="ARBA" id="ARBA00007409"/>
    </source>
</evidence>
<evidence type="ECO:0000256" key="2">
    <source>
        <dbReference type="RuleBase" id="RU003494"/>
    </source>
</evidence>
<dbReference type="CDD" id="cd10291">
    <property type="entry name" value="GST_C_YfcG_like"/>
    <property type="match status" value="1"/>
</dbReference>
<dbReference type="InterPro" id="IPR010987">
    <property type="entry name" value="Glutathione-S-Trfase_C-like"/>
</dbReference>
<dbReference type="EMBL" id="JAGMUU010000013">
    <property type="protein sequence ID" value="KAH7140451.1"/>
    <property type="molecule type" value="Genomic_DNA"/>
</dbReference>
<dbReference type="Gene3D" id="3.40.30.10">
    <property type="entry name" value="Glutaredoxin"/>
    <property type="match status" value="1"/>
</dbReference>
<sequence>MTSRLTQLQNNFSTMAAKTKTDITLYTVDTPNGIKVSILLEELGLNYKVHPIKVMDNEQKEPWFLEINPNGRIPAITDTFTDGEQLRVFESGAILEYLVDRYDQDHKVSYPRNTRENWETTSWLMWQMGGLGPMQGQANHFKRYAPEKIEYGINRYVNETRRLYRTMDTHLSKSTSGFLVGDRVTIADISCWGWVAAAKWAGIDLAEFPHLEKWLYKLLERPGFEQGRNVPSPHTALDNLKLTEEEIEAKAAASKAWIQSGMKDDANK</sequence>